<sequence length="197" mass="21829">MVLLSGTRDVTAVVNAGRNKVEALLQDVEEEDEEGGKVDPTRSGVLAWRGAADPLPQLLAAIPAPAVLRHQSRSSRGPSENAVNEEDYEEYDDFSDLPDTRSIASDDSFYPPDVERRAFPGPPGIDDDDQDEDEVEYEEFSEGSFRSWESVESPEPLSLFRACCTNNSVVLKALIRQGVSEAEVKETDRNHRVRDTC</sequence>
<dbReference type="AlphaFoldDB" id="A0AAV7VSL3"/>
<feature type="compositionally biased region" description="Acidic residues" evidence="1">
    <location>
        <begin position="83"/>
        <end position="96"/>
    </location>
</feature>
<reference evidence="2" key="1">
    <citation type="journal article" date="2022" name="bioRxiv">
        <title>Sequencing and chromosome-scale assembly of the giantPleurodeles waltlgenome.</title>
        <authorList>
            <person name="Brown T."/>
            <person name="Elewa A."/>
            <person name="Iarovenko S."/>
            <person name="Subramanian E."/>
            <person name="Araus A.J."/>
            <person name="Petzold A."/>
            <person name="Susuki M."/>
            <person name="Suzuki K.-i.T."/>
            <person name="Hayashi T."/>
            <person name="Toyoda A."/>
            <person name="Oliveira C."/>
            <person name="Osipova E."/>
            <person name="Leigh N.D."/>
            <person name="Simon A."/>
            <person name="Yun M.H."/>
        </authorList>
    </citation>
    <scope>NUCLEOTIDE SEQUENCE</scope>
    <source>
        <strain evidence="2">20211129_DDA</strain>
        <tissue evidence="2">Liver</tissue>
    </source>
</reference>
<dbReference type="EMBL" id="JANPWB010000003">
    <property type="protein sequence ID" value="KAJ1203333.1"/>
    <property type="molecule type" value="Genomic_DNA"/>
</dbReference>
<name>A0AAV7VSL3_PLEWA</name>
<gene>
    <name evidence="2" type="ORF">NDU88_007120</name>
</gene>
<feature type="region of interest" description="Disordered" evidence="1">
    <location>
        <begin position="68"/>
        <end position="148"/>
    </location>
</feature>
<feature type="compositionally biased region" description="Acidic residues" evidence="1">
    <location>
        <begin position="125"/>
        <end position="141"/>
    </location>
</feature>
<dbReference type="Proteomes" id="UP001066276">
    <property type="component" value="Chromosome 2_1"/>
</dbReference>
<comment type="caution">
    <text evidence="2">The sequence shown here is derived from an EMBL/GenBank/DDBJ whole genome shotgun (WGS) entry which is preliminary data.</text>
</comment>
<accession>A0AAV7VSL3</accession>
<protein>
    <submittedName>
        <fullName evidence="2">Uncharacterized protein</fullName>
    </submittedName>
</protein>
<evidence type="ECO:0000313" key="3">
    <source>
        <dbReference type="Proteomes" id="UP001066276"/>
    </source>
</evidence>
<evidence type="ECO:0000256" key="1">
    <source>
        <dbReference type="SAM" id="MobiDB-lite"/>
    </source>
</evidence>
<organism evidence="2 3">
    <name type="scientific">Pleurodeles waltl</name>
    <name type="common">Iberian ribbed newt</name>
    <dbReference type="NCBI Taxonomy" id="8319"/>
    <lineage>
        <taxon>Eukaryota</taxon>
        <taxon>Metazoa</taxon>
        <taxon>Chordata</taxon>
        <taxon>Craniata</taxon>
        <taxon>Vertebrata</taxon>
        <taxon>Euteleostomi</taxon>
        <taxon>Amphibia</taxon>
        <taxon>Batrachia</taxon>
        <taxon>Caudata</taxon>
        <taxon>Salamandroidea</taxon>
        <taxon>Salamandridae</taxon>
        <taxon>Pleurodelinae</taxon>
        <taxon>Pleurodeles</taxon>
    </lineage>
</organism>
<proteinExistence type="predicted"/>
<evidence type="ECO:0000313" key="2">
    <source>
        <dbReference type="EMBL" id="KAJ1203333.1"/>
    </source>
</evidence>
<keyword evidence="3" id="KW-1185">Reference proteome</keyword>